<dbReference type="AlphaFoldDB" id="A0A841L292"/>
<feature type="signal peptide" evidence="1">
    <location>
        <begin position="1"/>
        <end position="23"/>
    </location>
</feature>
<sequence length="239" mass="23913">MSSLKPVVAAAVAAVLLASAADAALVVRSVGNGAAAFPVGRTVMPGTAIQLTAGDMLTVLDGQATRTFRGPGTFDLGRAAAATTTLAAATAALDARTAERKPRLGTVRGIRVVNSASIWDVDLDAAASTPAQCVVDPSNVILRRADASGARTLSIAPAGKPGAATTVSFAQGSASAVWPKAIPASGSYTLVDGANRRTLTFTKVAAPTGDATTDASALIKAGCTRQLEKMLATLEKPAD</sequence>
<dbReference type="EMBL" id="JACIIV010000005">
    <property type="protein sequence ID" value="MBB6226714.1"/>
    <property type="molecule type" value="Genomic_DNA"/>
</dbReference>
<dbReference type="RefSeq" id="WP_184195938.1">
    <property type="nucleotide sequence ID" value="NZ_JACIIV010000005.1"/>
</dbReference>
<keyword evidence="1" id="KW-0732">Signal</keyword>
<protein>
    <submittedName>
        <fullName evidence="2">Uncharacterized protein</fullName>
    </submittedName>
</protein>
<evidence type="ECO:0000313" key="3">
    <source>
        <dbReference type="Proteomes" id="UP000538147"/>
    </source>
</evidence>
<keyword evidence="3" id="KW-1185">Reference proteome</keyword>
<comment type="caution">
    <text evidence="2">The sequence shown here is derived from an EMBL/GenBank/DDBJ whole genome shotgun (WGS) entry which is preliminary data.</text>
</comment>
<organism evidence="2 3">
    <name type="scientific">Polymorphobacter multimanifer</name>
    <dbReference type="NCBI Taxonomy" id="1070431"/>
    <lineage>
        <taxon>Bacteria</taxon>
        <taxon>Pseudomonadati</taxon>
        <taxon>Pseudomonadota</taxon>
        <taxon>Alphaproteobacteria</taxon>
        <taxon>Sphingomonadales</taxon>
        <taxon>Sphingosinicellaceae</taxon>
        <taxon>Polymorphobacter</taxon>
    </lineage>
</organism>
<dbReference type="Proteomes" id="UP000538147">
    <property type="component" value="Unassembled WGS sequence"/>
</dbReference>
<feature type="chain" id="PRO_5032416253" evidence="1">
    <location>
        <begin position="24"/>
        <end position="239"/>
    </location>
</feature>
<reference evidence="2 3" key="1">
    <citation type="submission" date="2020-08" db="EMBL/GenBank/DDBJ databases">
        <title>Genomic Encyclopedia of Type Strains, Phase IV (KMG-IV): sequencing the most valuable type-strain genomes for metagenomic binning, comparative biology and taxonomic classification.</title>
        <authorList>
            <person name="Goeker M."/>
        </authorList>
    </citation>
    <scope>NUCLEOTIDE SEQUENCE [LARGE SCALE GENOMIC DNA]</scope>
    <source>
        <strain evidence="2 3">DSM 102189</strain>
    </source>
</reference>
<gene>
    <name evidence="2" type="ORF">FHS79_000872</name>
</gene>
<name>A0A841L292_9SPHN</name>
<evidence type="ECO:0000313" key="2">
    <source>
        <dbReference type="EMBL" id="MBB6226714.1"/>
    </source>
</evidence>
<evidence type="ECO:0000256" key="1">
    <source>
        <dbReference type="SAM" id="SignalP"/>
    </source>
</evidence>
<proteinExistence type="predicted"/>
<accession>A0A841L292</accession>